<gene>
    <name evidence="2" type="ORF">QJ043_04645</name>
</gene>
<protein>
    <recommendedName>
        <fullName evidence="4">Lipoprotein</fullName>
    </recommendedName>
</protein>
<evidence type="ECO:0000313" key="2">
    <source>
        <dbReference type="EMBL" id="MDJ1129366.1"/>
    </source>
</evidence>
<keyword evidence="3" id="KW-1185">Reference proteome</keyword>
<evidence type="ECO:0000256" key="1">
    <source>
        <dbReference type="SAM" id="SignalP"/>
    </source>
</evidence>
<dbReference type="Proteomes" id="UP001431693">
    <property type="component" value="Unassembled WGS sequence"/>
</dbReference>
<keyword evidence="1" id="KW-0732">Signal</keyword>
<feature type="chain" id="PRO_5045133259" description="Lipoprotein" evidence="1">
    <location>
        <begin position="22"/>
        <end position="194"/>
    </location>
</feature>
<dbReference type="RefSeq" id="WP_283713558.1">
    <property type="nucleotide sequence ID" value="NZ_JASJEW010000005.1"/>
</dbReference>
<organism evidence="2 3">
    <name type="scientific">Kribbibacterium absianum</name>
    <dbReference type="NCBI Taxonomy" id="3044210"/>
    <lineage>
        <taxon>Bacteria</taxon>
        <taxon>Bacillati</taxon>
        <taxon>Actinomycetota</taxon>
        <taxon>Coriobacteriia</taxon>
        <taxon>Coriobacteriales</taxon>
        <taxon>Kribbibacteriaceae</taxon>
        <taxon>Kribbibacterium</taxon>
    </lineage>
</organism>
<accession>A0ABT6ZJX9</accession>
<feature type="signal peptide" evidence="1">
    <location>
        <begin position="1"/>
        <end position="21"/>
    </location>
</feature>
<evidence type="ECO:0000313" key="3">
    <source>
        <dbReference type="Proteomes" id="UP001431693"/>
    </source>
</evidence>
<name>A0ABT6ZJX9_9ACTN</name>
<evidence type="ECO:0008006" key="4">
    <source>
        <dbReference type="Google" id="ProtNLM"/>
    </source>
</evidence>
<sequence>MARRAVTFALTALLVCAPASVLVGCDATAGGSGAATTSGETTTGRRFTVPAAFFGNKAASACEEVLENYGAQDIERNADGSYTVSMTDAGYERFVADDLSATEQVLDAIPGAKGYSRITHVSYNEDLTEVTFTCSSGGSLGDAGDNAANTAIYVCCLHQTIAGVSDLDCTVTFKDPAGGVIATYSAQDILSNAS</sequence>
<reference evidence="2" key="1">
    <citation type="submission" date="2023-05" db="EMBL/GenBank/DDBJ databases">
        <title>[olsenella] sp. nov., isolated from a pig farm feces dump.</title>
        <authorList>
            <person name="Chang Y.-H."/>
        </authorList>
    </citation>
    <scope>NUCLEOTIDE SEQUENCE</scope>
    <source>
        <strain evidence="2">YH-ols2217</strain>
    </source>
</reference>
<proteinExistence type="predicted"/>
<dbReference type="EMBL" id="JASJEX010000002">
    <property type="protein sequence ID" value="MDJ1129366.1"/>
    <property type="molecule type" value="Genomic_DNA"/>
</dbReference>
<comment type="caution">
    <text evidence="2">The sequence shown here is derived from an EMBL/GenBank/DDBJ whole genome shotgun (WGS) entry which is preliminary data.</text>
</comment>
<dbReference type="PROSITE" id="PS51257">
    <property type="entry name" value="PROKAR_LIPOPROTEIN"/>
    <property type="match status" value="1"/>
</dbReference>